<dbReference type="OrthoDB" id="7550081at2"/>
<dbReference type="InterPro" id="IPR029052">
    <property type="entry name" value="Metallo-depent_PP-like"/>
</dbReference>
<dbReference type="PANTHER" id="PTHR46546:SF4">
    <property type="entry name" value="SHEWANELLA-LIKE PROTEIN PHOSPHATASE 1"/>
    <property type="match status" value="1"/>
</dbReference>
<sequence>MLKTVLHNLKHFFITLTIMLFILVAFGIYIGATAHLIEDPLAYKLDREGPHVFFDQDHLVINTLRGSQDDGFYIDQIKSPLSETVTSTVYFPKDDTEFTIELDSNIQSPPTVYNDNHPIIAISDIESGYKSFRDFLISNKVIDDQLNWIFNKGHLVLVGDFVDRGASTTQVLWFIYRLEKEAIKHGGKVHFILGNHEIKALQGNYKDASPKYFYIASILGKHQYQLFGQNSFIGRWMNSKNTMEVINGNLFVHGGIHPDLGNINDSIDSINQIVRDNYREVYYTKPGDNDNAFLTSTTTGPSWYRGYFKDDLSHDDIKQGLKPFNANSVVVGHTIQWNVSKLYDGLVYAIDVSHPKDYLTSFPPRSSEGLLIDSNKYYRLTDDGSRTLL</sequence>
<organism evidence="3 4">
    <name type="scientific">Pleionea mediterranea</name>
    <dbReference type="NCBI Taxonomy" id="523701"/>
    <lineage>
        <taxon>Bacteria</taxon>
        <taxon>Pseudomonadati</taxon>
        <taxon>Pseudomonadota</taxon>
        <taxon>Gammaproteobacteria</taxon>
        <taxon>Oceanospirillales</taxon>
        <taxon>Pleioneaceae</taxon>
        <taxon>Pleionea</taxon>
    </lineage>
</organism>
<reference evidence="3 4" key="1">
    <citation type="submission" date="2018-05" db="EMBL/GenBank/DDBJ databases">
        <title>Genomic Encyclopedia of Type Strains, Phase IV (KMG-IV): sequencing the most valuable type-strain genomes for metagenomic binning, comparative biology and taxonomic classification.</title>
        <authorList>
            <person name="Goeker M."/>
        </authorList>
    </citation>
    <scope>NUCLEOTIDE SEQUENCE [LARGE SCALE GENOMIC DNA]</scope>
    <source>
        <strain evidence="3 4">DSM 25350</strain>
    </source>
</reference>
<dbReference type="GO" id="GO:0016787">
    <property type="term" value="F:hydrolase activity"/>
    <property type="evidence" value="ECO:0007669"/>
    <property type="project" value="InterPro"/>
</dbReference>
<dbReference type="Proteomes" id="UP000245790">
    <property type="component" value="Unassembled WGS sequence"/>
</dbReference>
<comment type="caution">
    <text evidence="3">The sequence shown here is derived from an EMBL/GenBank/DDBJ whole genome shotgun (WGS) entry which is preliminary data.</text>
</comment>
<evidence type="ECO:0000256" key="1">
    <source>
        <dbReference type="SAM" id="Phobius"/>
    </source>
</evidence>
<keyword evidence="1" id="KW-0472">Membrane</keyword>
<evidence type="ECO:0000259" key="2">
    <source>
        <dbReference type="Pfam" id="PF00149"/>
    </source>
</evidence>
<dbReference type="EMBL" id="QGGU01000010">
    <property type="protein sequence ID" value="PWK47855.1"/>
    <property type="molecule type" value="Genomic_DNA"/>
</dbReference>
<proteinExistence type="predicted"/>
<dbReference type="SUPFAM" id="SSF56300">
    <property type="entry name" value="Metallo-dependent phosphatases"/>
    <property type="match status" value="1"/>
</dbReference>
<feature type="transmembrane region" description="Helical" evidence="1">
    <location>
        <begin position="12"/>
        <end position="32"/>
    </location>
</feature>
<dbReference type="InterPro" id="IPR004843">
    <property type="entry name" value="Calcineurin-like_PHP"/>
</dbReference>
<keyword evidence="4" id="KW-1185">Reference proteome</keyword>
<evidence type="ECO:0000313" key="4">
    <source>
        <dbReference type="Proteomes" id="UP000245790"/>
    </source>
</evidence>
<gene>
    <name evidence="3" type="ORF">C8D97_11069</name>
</gene>
<dbReference type="Gene3D" id="3.60.21.10">
    <property type="match status" value="1"/>
</dbReference>
<name>A0A316FIB6_9GAMM</name>
<protein>
    <submittedName>
        <fullName evidence="3">Calcineurin-like phosphoesterase family protein</fullName>
    </submittedName>
</protein>
<dbReference type="RefSeq" id="WP_109764393.1">
    <property type="nucleotide sequence ID" value="NZ_QGGU01000010.1"/>
</dbReference>
<dbReference type="Pfam" id="PF00149">
    <property type="entry name" value="Metallophos"/>
    <property type="match status" value="1"/>
</dbReference>
<keyword evidence="1" id="KW-1133">Transmembrane helix</keyword>
<dbReference type="PANTHER" id="PTHR46546">
    <property type="entry name" value="SHEWANELLA-LIKE PROTEIN PHOSPHATASE 1"/>
    <property type="match status" value="1"/>
</dbReference>
<keyword evidence="1" id="KW-0812">Transmembrane</keyword>
<dbReference type="AlphaFoldDB" id="A0A316FIB6"/>
<evidence type="ECO:0000313" key="3">
    <source>
        <dbReference type="EMBL" id="PWK47855.1"/>
    </source>
</evidence>
<feature type="domain" description="Calcineurin-like phosphoesterase" evidence="2">
    <location>
        <begin position="118"/>
        <end position="334"/>
    </location>
</feature>
<accession>A0A316FIB6</accession>